<feature type="compositionally biased region" description="Polar residues" evidence="1">
    <location>
        <begin position="328"/>
        <end position="339"/>
    </location>
</feature>
<dbReference type="GO" id="GO:0008608">
    <property type="term" value="P:attachment of spindle microtubules to kinetochore"/>
    <property type="evidence" value="ECO:0000318"/>
    <property type="project" value="GO_Central"/>
</dbReference>
<feature type="compositionally biased region" description="Acidic residues" evidence="1">
    <location>
        <begin position="813"/>
        <end position="853"/>
    </location>
</feature>
<dbReference type="GO" id="GO:0000776">
    <property type="term" value="C:kinetochore"/>
    <property type="evidence" value="ECO:0000318"/>
    <property type="project" value="GO_Central"/>
</dbReference>
<dbReference type="GeneTree" id="ENSGT00390000015123"/>
<gene>
    <name evidence="3" type="primary">TEX14</name>
</gene>
<dbReference type="GO" id="GO:0004672">
    <property type="term" value="F:protein kinase activity"/>
    <property type="evidence" value="ECO:0007669"/>
    <property type="project" value="InterPro"/>
</dbReference>
<organism evidence="3 4">
    <name type="scientific">Ornithorhynchus anatinus</name>
    <name type="common">Duckbill platypus</name>
    <dbReference type="NCBI Taxonomy" id="9258"/>
    <lineage>
        <taxon>Eukaryota</taxon>
        <taxon>Metazoa</taxon>
        <taxon>Chordata</taxon>
        <taxon>Craniata</taxon>
        <taxon>Vertebrata</taxon>
        <taxon>Euteleostomi</taxon>
        <taxon>Mammalia</taxon>
        <taxon>Monotremata</taxon>
        <taxon>Ornithorhynchidae</taxon>
        <taxon>Ornithorhynchus</taxon>
    </lineage>
</organism>
<reference evidence="3" key="3">
    <citation type="submission" date="2025-09" db="UniProtKB">
        <authorList>
            <consortium name="Ensembl"/>
        </authorList>
    </citation>
    <scope>IDENTIFICATION</scope>
    <source>
        <strain evidence="3">Glennie</strain>
    </source>
</reference>
<feature type="region of interest" description="Disordered" evidence="1">
    <location>
        <begin position="659"/>
        <end position="924"/>
    </location>
</feature>
<reference evidence="3 4" key="1">
    <citation type="journal article" date="2008" name="Nature">
        <title>Genome analysis of the platypus reveals unique signatures of evolution.</title>
        <authorList>
            <person name="Warren W.C."/>
            <person name="Hillier L.W."/>
            <person name="Marshall Graves J.A."/>
            <person name="Birney E."/>
            <person name="Ponting C.P."/>
            <person name="Grutzner F."/>
            <person name="Belov K."/>
            <person name="Miller W."/>
            <person name="Clarke L."/>
            <person name="Chinwalla A.T."/>
            <person name="Yang S.P."/>
            <person name="Heger A."/>
            <person name="Locke D.P."/>
            <person name="Miethke P."/>
            <person name="Waters P.D."/>
            <person name="Veyrunes F."/>
            <person name="Fulton L."/>
            <person name="Fulton B."/>
            <person name="Graves T."/>
            <person name="Wallis J."/>
            <person name="Puente X.S."/>
            <person name="Lopez-Otin C."/>
            <person name="Ordonez G.R."/>
            <person name="Eichler E.E."/>
            <person name="Chen L."/>
            <person name="Cheng Z."/>
            <person name="Deakin J.E."/>
            <person name="Alsop A."/>
            <person name="Thompson K."/>
            <person name="Kirby P."/>
            <person name="Papenfuss A.T."/>
            <person name="Wakefield M.J."/>
            <person name="Olender T."/>
            <person name="Lancet D."/>
            <person name="Huttley G.A."/>
            <person name="Smit A.F."/>
            <person name="Pask A."/>
            <person name="Temple-Smith P."/>
            <person name="Batzer M.A."/>
            <person name="Walker J.A."/>
            <person name="Konkel M.K."/>
            <person name="Harris R.S."/>
            <person name="Whittington C.M."/>
            <person name="Wong E.S."/>
            <person name="Gemmell N.J."/>
            <person name="Buschiazzo E."/>
            <person name="Vargas Jentzsch I.M."/>
            <person name="Merkel A."/>
            <person name="Schmitz J."/>
            <person name="Zemann A."/>
            <person name="Churakov G."/>
            <person name="Kriegs J.O."/>
            <person name="Brosius J."/>
            <person name="Murchison E.P."/>
            <person name="Sachidanandam R."/>
            <person name="Smith C."/>
            <person name="Hannon G.J."/>
            <person name="Tsend-Ayush E."/>
            <person name="McMillan D."/>
            <person name="Attenborough R."/>
            <person name="Rens W."/>
            <person name="Ferguson-Smith M."/>
            <person name="Lefevre C.M."/>
            <person name="Sharp J.A."/>
            <person name="Nicholas K.R."/>
            <person name="Ray D.A."/>
            <person name="Kube M."/>
            <person name="Reinhardt R."/>
            <person name="Pringle T.H."/>
            <person name="Taylor J."/>
            <person name="Jones R.C."/>
            <person name="Nixon B."/>
            <person name="Dacheux J.L."/>
            <person name="Niwa H."/>
            <person name="Sekita Y."/>
            <person name="Huang X."/>
            <person name="Stark A."/>
            <person name="Kheradpour P."/>
            <person name="Kellis M."/>
            <person name="Flicek P."/>
            <person name="Chen Y."/>
            <person name="Webber C."/>
            <person name="Hardison R."/>
            <person name="Nelson J."/>
            <person name="Hallsworth-Pepin K."/>
            <person name="Delehaunty K."/>
            <person name="Markovic C."/>
            <person name="Minx P."/>
            <person name="Feng Y."/>
            <person name="Kremitzki C."/>
            <person name="Mitreva M."/>
            <person name="Glasscock J."/>
            <person name="Wylie T."/>
            <person name="Wohldmann P."/>
            <person name="Thiru P."/>
            <person name="Nhan M.N."/>
            <person name="Pohl C.S."/>
            <person name="Smith S.M."/>
            <person name="Hou S."/>
            <person name="Nefedov M."/>
            <person name="de Jong P.J."/>
            <person name="Renfree M.B."/>
            <person name="Mardis E.R."/>
            <person name="Wilson R.K."/>
        </authorList>
    </citation>
    <scope>NUCLEOTIDE SEQUENCE [LARGE SCALE GENOMIC DNA]</scope>
    <source>
        <strain evidence="3 4">Glennie</strain>
    </source>
</reference>
<dbReference type="FunFam" id="1.10.510.10:FF:000428">
    <property type="entry name" value="inactive serine/threonine-protein kinase TEX14 isoform X1"/>
    <property type="match status" value="1"/>
</dbReference>
<evidence type="ECO:0000259" key="2">
    <source>
        <dbReference type="PROSITE" id="PS50011"/>
    </source>
</evidence>
<name>F6YH45_ORNAN</name>
<feature type="compositionally biased region" description="Low complexity" evidence="1">
    <location>
        <begin position="552"/>
        <end position="568"/>
    </location>
</feature>
<feature type="compositionally biased region" description="Pro residues" evidence="1">
    <location>
        <begin position="524"/>
        <end position="537"/>
    </location>
</feature>
<dbReference type="InterPro" id="IPR000719">
    <property type="entry name" value="Prot_kinase_dom"/>
</dbReference>
<dbReference type="GO" id="GO:0030496">
    <property type="term" value="C:midbody"/>
    <property type="evidence" value="ECO:0000318"/>
    <property type="project" value="GO_Central"/>
</dbReference>
<protein>
    <recommendedName>
        <fullName evidence="2">Protein kinase domain-containing protein</fullName>
    </recommendedName>
</protein>
<evidence type="ECO:0000256" key="1">
    <source>
        <dbReference type="SAM" id="MobiDB-lite"/>
    </source>
</evidence>
<dbReference type="GO" id="GO:0007140">
    <property type="term" value="P:male meiotic nuclear division"/>
    <property type="evidence" value="ECO:0000318"/>
    <property type="project" value="GO_Central"/>
</dbReference>
<feature type="region of interest" description="Disordered" evidence="1">
    <location>
        <begin position="367"/>
        <end position="453"/>
    </location>
</feature>
<dbReference type="Pfam" id="PF07714">
    <property type="entry name" value="PK_Tyr_Ser-Thr"/>
    <property type="match status" value="1"/>
</dbReference>
<feature type="region of interest" description="Disordered" evidence="1">
    <location>
        <begin position="499"/>
        <end position="584"/>
    </location>
</feature>
<accession>F6YH45</accession>
<dbReference type="GO" id="GO:0005524">
    <property type="term" value="F:ATP binding"/>
    <property type="evidence" value="ECO:0007669"/>
    <property type="project" value="InterPro"/>
</dbReference>
<reference evidence="3" key="2">
    <citation type="submission" date="2025-08" db="UniProtKB">
        <authorList>
            <consortium name="Ensembl"/>
        </authorList>
    </citation>
    <scope>IDENTIFICATION</scope>
    <source>
        <strain evidence="3">Glennie</strain>
    </source>
</reference>
<dbReference type="InterPro" id="IPR001245">
    <property type="entry name" value="Ser-Thr/Tyr_kinase_cat_dom"/>
</dbReference>
<dbReference type="GO" id="GO:0045171">
    <property type="term" value="C:intercellular bridge"/>
    <property type="evidence" value="ECO:0000318"/>
    <property type="project" value="GO_Central"/>
</dbReference>
<dbReference type="AlphaFoldDB" id="F6YH45"/>
<feature type="compositionally biased region" description="Basic and acidic residues" evidence="1">
    <location>
        <begin position="854"/>
        <end position="865"/>
    </location>
</feature>
<dbReference type="GO" id="GO:0043063">
    <property type="term" value="P:intercellular bridge organization"/>
    <property type="evidence" value="ECO:0000318"/>
    <property type="project" value="GO_Central"/>
</dbReference>
<dbReference type="InterPro" id="IPR011009">
    <property type="entry name" value="Kinase-like_dom_sf"/>
</dbReference>
<dbReference type="InParanoid" id="F6YH45"/>
<proteinExistence type="predicted"/>
<dbReference type="GO" id="GO:0051306">
    <property type="term" value="P:mitotic sister chromatid separation"/>
    <property type="evidence" value="ECO:0000318"/>
    <property type="project" value="GO_Central"/>
</dbReference>
<dbReference type="Gene3D" id="1.10.510.10">
    <property type="entry name" value="Transferase(Phosphotransferase) domain 1"/>
    <property type="match status" value="1"/>
</dbReference>
<dbReference type="PANTHER" id="PTHR23060:SF3">
    <property type="entry name" value="TESTIS EXPRESSED 14, INTERCELLULAR BRIDGE FORMING FACTOR"/>
    <property type="match status" value="1"/>
</dbReference>
<feature type="compositionally biased region" description="Basic and acidic residues" evidence="1">
    <location>
        <begin position="902"/>
        <end position="924"/>
    </location>
</feature>
<feature type="compositionally biased region" description="Basic and acidic residues" evidence="1">
    <location>
        <begin position="762"/>
        <end position="774"/>
    </location>
</feature>
<sequence length="924" mass="103121">MTMTNLMWSGTRVTVKELNLSTHPNCSKLRLADLLIAEQEYSSKLRHPHLLQLMAVCLSHDLDRTRLVYERVNIGTLYSILHERRSQFPALQMEVILHLLLQMNDALRYLHTRGLIHRSLSSYAIHIVSMSEARLTNLEHAIESEDGRGPRDPTGIPLPTQLFNWAAPEVILQEAATVKSDIYSFCVIVQESLTESLPWNGVEGSVVKEAVVLGNHLEADVRLAQPYYDIVKTGTRAKPKDRSMNLQDIRYLLKNDLQDLIESQKIHSAESSNLQRCEIHLRSTSIKQKEVLRLQVEAMKGLGPRPNSPSRQSALTEEAVLCHDGMSGSRTTLRSQDASSEPERACGASLEDESLRSFEINEVFSRYLENQEEDSEGFSQSDRSRGDDENGAGDGDAASAGGPTDTSRGDPVSEGESESESAPEEAERRSPLAEPSGTWGTEGGARGGGAEKSRMEQYISKSILNLKISQALVHQATDSLRNTEWKIDRLAAVQKHTELLRSVSQSAPGRGGPRRGPSRLPEAVGPPTPEYDPPAVPSPAGRADPSRSPPKAAGQRRAARGVRLGRFGQRSGRVPEEASGERSDREFYCCAAGRQRDGTELLCYKGEDGHSVGGRSQGYVRPTVEFLPSEVYDSRIRSARDTEPQSKWTREVKEMAEKAACGQLGILPRYRPGDSTSESEMEPDTEAERQPASRAQDWADWWRRGPCRDRRNGGRDEGGASEADTEEEDEFKRPAGPRPQSPRKYESADLRAAFQESCGRSADTDKLSSEHFEKTTCSPASSDDMSDEFLTPDPSYMYPSTTRENVGKAALSLEEEEEGEEEEGEDEKEDEEEEEEEKDEEEEEEEMKEEEDMEITREICIRKETPGNPMTGGKRRRVAEGIPGDNSDPMTKLQPPAITSFEGKREETPKEEWLKERKEKEKEM</sequence>
<dbReference type="eggNOG" id="ENOG502QSZN">
    <property type="taxonomic scope" value="Eukaryota"/>
</dbReference>
<dbReference type="Ensembl" id="ENSOANT00000013504.3">
    <property type="protein sequence ID" value="ENSOANP00000013501.3"/>
    <property type="gene ID" value="ENSOANG00000008488.3"/>
</dbReference>
<feature type="compositionally biased region" description="Acidic residues" evidence="1">
    <location>
        <begin position="413"/>
        <end position="424"/>
    </location>
</feature>
<feature type="domain" description="Protein kinase" evidence="2">
    <location>
        <begin position="1"/>
        <end position="261"/>
    </location>
</feature>
<dbReference type="Proteomes" id="UP000002279">
    <property type="component" value="Chromosome 17"/>
</dbReference>
<evidence type="ECO:0000313" key="4">
    <source>
        <dbReference type="Proteomes" id="UP000002279"/>
    </source>
</evidence>
<dbReference type="InterPro" id="IPR039339">
    <property type="entry name" value="Tex14"/>
</dbReference>
<dbReference type="PROSITE" id="PS50011">
    <property type="entry name" value="PROTEIN_KINASE_DOM"/>
    <property type="match status" value="1"/>
</dbReference>
<dbReference type="Bgee" id="ENSOANG00000008488">
    <property type="expression patterns" value="Expressed in testis and 4 other cell types or tissues"/>
</dbReference>
<feature type="compositionally biased region" description="Basic and acidic residues" evidence="1">
    <location>
        <begin position="573"/>
        <end position="584"/>
    </location>
</feature>
<dbReference type="FunCoup" id="F6YH45">
    <property type="interactions" value="75"/>
</dbReference>
<dbReference type="HOGENOM" id="CLU_004733_0_0_1"/>
<dbReference type="OMA" id="HRDINIC"/>
<feature type="region of interest" description="Disordered" evidence="1">
    <location>
        <begin position="323"/>
        <end position="351"/>
    </location>
</feature>
<feature type="compositionally biased region" description="Basic and acidic residues" evidence="1">
    <location>
        <begin position="700"/>
        <end position="718"/>
    </location>
</feature>
<dbReference type="GO" id="GO:0007094">
    <property type="term" value="P:mitotic spindle assembly checkpoint signaling"/>
    <property type="evidence" value="ECO:0000318"/>
    <property type="project" value="GO_Central"/>
</dbReference>
<dbReference type="SUPFAM" id="SSF56112">
    <property type="entry name" value="Protein kinase-like (PK-like)"/>
    <property type="match status" value="1"/>
</dbReference>
<keyword evidence="4" id="KW-1185">Reference proteome</keyword>
<dbReference type="PANTHER" id="PTHR23060">
    <property type="entry name" value="TESTIS EXPRESSED GENE 14"/>
    <property type="match status" value="1"/>
</dbReference>
<evidence type="ECO:0000313" key="3">
    <source>
        <dbReference type="Ensembl" id="ENSOANP00000013501.3"/>
    </source>
</evidence>